<reference evidence="9 10" key="1">
    <citation type="submission" date="2018-06" db="EMBL/GenBank/DDBJ databases">
        <title>Freshwater and sediment microbial communities from various areas in North America, analyzing microbe dynamics in response to fracking.</title>
        <authorList>
            <person name="Lamendella R."/>
        </authorList>
    </citation>
    <scope>NUCLEOTIDE SEQUENCE [LARGE SCALE GENOMIC DNA]</scope>
    <source>
        <strain evidence="9 10">114J</strain>
    </source>
</reference>
<keyword evidence="4" id="KW-0564">Palmitate</keyword>
<evidence type="ECO:0000256" key="4">
    <source>
        <dbReference type="ARBA" id="ARBA00023139"/>
    </source>
</evidence>
<keyword evidence="2" id="KW-0732">Signal</keyword>
<dbReference type="GO" id="GO:0009279">
    <property type="term" value="C:cell outer membrane"/>
    <property type="evidence" value="ECO:0007669"/>
    <property type="project" value="UniProtKB-SubCell"/>
</dbReference>
<organism evidence="9 10">
    <name type="scientific">Marinobacter pelagius</name>
    <dbReference type="NCBI Taxonomy" id="379482"/>
    <lineage>
        <taxon>Bacteria</taxon>
        <taxon>Pseudomonadati</taxon>
        <taxon>Pseudomonadota</taxon>
        <taxon>Gammaproteobacteria</taxon>
        <taxon>Pseudomonadales</taxon>
        <taxon>Marinobacteraceae</taxon>
        <taxon>Marinobacter</taxon>
    </lineage>
</organism>
<dbReference type="Pfam" id="PF13627">
    <property type="entry name" value="LptM_cons"/>
    <property type="match status" value="1"/>
</dbReference>
<comment type="subcellular location">
    <subcellularLocation>
        <location evidence="1">Cell outer membrane</location>
        <topology evidence="1">Lipid-anchor</topology>
    </subcellularLocation>
</comment>
<dbReference type="AlphaFoldDB" id="A0A366GYI5"/>
<dbReference type="Proteomes" id="UP000252995">
    <property type="component" value="Unassembled WGS sequence"/>
</dbReference>
<keyword evidence="3 8" id="KW-0472">Membrane</keyword>
<evidence type="ECO:0000256" key="3">
    <source>
        <dbReference type="ARBA" id="ARBA00023136"/>
    </source>
</evidence>
<evidence type="ECO:0000256" key="1">
    <source>
        <dbReference type="ARBA" id="ARBA00004459"/>
    </source>
</evidence>
<dbReference type="InterPro" id="IPR032831">
    <property type="entry name" value="LptM_cons"/>
</dbReference>
<dbReference type="NCBIfam" id="NF047847">
    <property type="entry name" value="SS_mature_LptM"/>
    <property type="match status" value="1"/>
</dbReference>
<evidence type="ECO:0000313" key="10">
    <source>
        <dbReference type="Proteomes" id="UP000252995"/>
    </source>
</evidence>
<evidence type="ECO:0000256" key="7">
    <source>
        <dbReference type="SAM" id="MobiDB-lite"/>
    </source>
</evidence>
<name>A0A366GYI5_9GAMM</name>
<gene>
    <name evidence="9" type="ORF">DET50_105177</name>
</gene>
<comment type="caution">
    <text evidence="9">The sequence shown here is derived from an EMBL/GenBank/DDBJ whole genome shotgun (WGS) entry which is preliminary data.</text>
</comment>
<dbReference type="STRING" id="379482.SAMN04487961_0109"/>
<sequence>MILILPWKRSSGSGAVSRPLPWVSGILRQSNFPGAPMPFRLFAIFSLVFTLLLAGCGQKGPLYRDQGGTTASEAVRAVTDGQAEEDREQSDN</sequence>
<protein>
    <submittedName>
        <fullName evidence="9">Putative lipoprotein</fullName>
    </submittedName>
</protein>
<evidence type="ECO:0000256" key="8">
    <source>
        <dbReference type="SAM" id="Phobius"/>
    </source>
</evidence>
<feature type="region of interest" description="Disordered" evidence="7">
    <location>
        <begin position="62"/>
        <end position="92"/>
    </location>
</feature>
<evidence type="ECO:0000313" key="9">
    <source>
        <dbReference type="EMBL" id="RBP31949.1"/>
    </source>
</evidence>
<keyword evidence="8" id="KW-0812">Transmembrane</keyword>
<evidence type="ECO:0000256" key="5">
    <source>
        <dbReference type="ARBA" id="ARBA00023237"/>
    </source>
</evidence>
<proteinExistence type="predicted"/>
<feature type="compositionally biased region" description="Acidic residues" evidence="7">
    <location>
        <begin position="82"/>
        <end position="92"/>
    </location>
</feature>
<accession>A0A366GYI5</accession>
<dbReference type="EMBL" id="QNRO01000005">
    <property type="protein sequence ID" value="RBP31949.1"/>
    <property type="molecule type" value="Genomic_DNA"/>
</dbReference>
<keyword evidence="8" id="KW-1133">Transmembrane helix</keyword>
<feature type="transmembrane region" description="Helical" evidence="8">
    <location>
        <begin position="37"/>
        <end position="56"/>
    </location>
</feature>
<evidence type="ECO:0000256" key="2">
    <source>
        <dbReference type="ARBA" id="ARBA00022729"/>
    </source>
</evidence>
<evidence type="ECO:0000256" key="6">
    <source>
        <dbReference type="ARBA" id="ARBA00023288"/>
    </source>
</evidence>
<keyword evidence="6 9" id="KW-0449">Lipoprotein</keyword>
<keyword evidence="5" id="KW-0998">Cell outer membrane</keyword>